<feature type="domain" description="Acetyl xylan esterase" evidence="1">
    <location>
        <begin position="2"/>
        <end position="72"/>
    </location>
</feature>
<dbReference type="GO" id="GO:0005976">
    <property type="term" value="P:polysaccharide metabolic process"/>
    <property type="evidence" value="ECO:0007669"/>
    <property type="project" value="TreeGrafter"/>
</dbReference>
<gene>
    <name evidence="2" type="ORF">S12H4_62532</name>
</gene>
<dbReference type="InterPro" id="IPR029058">
    <property type="entry name" value="AB_hydrolase_fold"/>
</dbReference>
<dbReference type="Gene3D" id="3.40.50.1820">
    <property type="entry name" value="alpha/beta hydrolase"/>
    <property type="match status" value="1"/>
</dbReference>
<evidence type="ECO:0000259" key="1">
    <source>
        <dbReference type="Pfam" id="PF05448"/>
    </source>
</evidence>
<evidence type="ECO:0000313" key="2">
    <source>
        <dbReference type="EMBL" id="GAJ19515.1"/>
    </source>
</evidence>
<sequence>CPEREREMYDTLSYFDNLNLCKDIEAKTFISVGLRDTCCPPSTVFAVYNHIQSEKGIDVYPFYGHDAGIALAYQEKML</sequence>
<dbReference type="GO" id="GO:0052689">
    <property type="term" value="F:carboxylic ester hydrolase activity"/>
    <property type="evidence" value="ECO:0007669"/>
    <property type="project" value="TreeGrafter"/>
</dbReference>
<accession>X1W035</accession>
<dbReference type="InterPro" id="IPR039069">
    <property type="entry name" value="CE7"/>
</dbReference>
<dbReference type="PANTHER" id="PTHR40111:SF1">
    <property type="entry name" value="CEPHALOSPORIN-C DEACETYLASE"/>
    <property type="match status" value="1"/>
</dbReference>
<comment type="caution">
    <text evidence="2">The sequence shown here is derived from an EMBL/GenBank/DDBJ whole genome shotgun (WGS) entry which is preliminary data.</text>
</comment>
<proteinExistence type="predicted"/>
<dbReference type="SUPFAM" id="SSF53474">
    <property type="entry name" value="alpha/beta-Hydrolases"/>
    <property type="match status" value="1"/>
</dbReference>
<dbReference type="Pfam" id="PF05448">
    <property type="entry name" value="AXE1"/>
    <property type="match status" value="1"/>
</dbReference>
<feature type="non-terminal residue" evidence="2">
    <location>
        <position position="78"/>
    </location>
</feature>
<protein>
    <recommendedName>
        <fullName evidence="1">Acetyl xylan esterase domain-containing protein</fullName>
    </recommendedName>
</protein>
<dbReference type="PANTHER" id="PTHR40111">
    <property type="entry name" value="CEPHALOSPORIN-C DEACETYLASE"/>
    <property type="match status" value="1"/>
</dbReference>
<feature type="non-terminal residue" evidence="2">
    <location>
        <position position="1"/>
    </location>
</feature>
<dbReference type="InterPro" id="IPR008391">
    <property type="entry name" value="AXE1_dom"/>
</dbReference>
<dbReference type="EMBL" id="BARW01041999">
    <property type="protein sequence ID" value="GAJ19515.1"/>
    <property type="molecule type" value="Genomic_DNA"/>
</dbReference>
<organism evidence="2">
    <name type="scientific">marine sediment metagenome</name>
    <dbReference type="NCBI Taxonomy" id="412755"/>
    <lineage>
        <taxon>unclassified sequences</taxon>
        <taxon>metagenomes</taxon>
        <taxon>ecological metagenomes</taxon>
    </lineage>
</organism>
<dbReference type="AlphaFoldDB" id="X1W035"/>
<name>X1W035_9ZZZZ</name>
<reference evidence="2" key="1">
    <citation type="journal article" date="2014" name="Front. Microbiol.">
        <title>High frequency of phylogenetically diverse reductive dehalogenase-homologous genes in deep subseafloor sedimentary metagenomes.</title>
        <authorList>
            <person name="Kawai M."/>
            <person name="Futagami T."/>
            <person name="Toyoda A."/>
            <person name="Takaki Y."/>
            <person name="Nishi S."/>
            <person name="Hori S."/>
            <person name="Arai W."/>
            <person name="Tsubouchi T."/>
            <person name="Morono Y."/>
            <person name="Uchiyama I."/>
            <person name="Ito T."/>
            <person name="Fujiyama A."/>
            <person name="Inagaki F."/>
            <person name="Takami H."/>
        </authorList>
    </citation>
    <scope>NUCLEOTIDE SEQUENCE</scope>
    <source>
        <strain evidence="2">Expedition CK06-06</strain>
    </source>
</reference>